<gene>
    <name evidence="5" type="ORF">CO077_01230</name>
</gene>
<sequence length="231" mass="26960">MPEEIFKNFPEPEKELSPETEILIPKPKTSIKKFLLPLIILIILVLITGISFYFYSKVKPDPISLLPKETTFYLKIKINPEDQQVKNLKELLNRFPYYEKISQKIGEEFRKWKEETPALKNLDFTISNELILAIISPLDENSEEIPLVLILPNPDLKKAEVQKDIEFVITLPLKEKIVELGYSPIFGAREIRRVIQDKVENPLAQAILAEKLKRRDRVEIDPEEFKLRINP</sequence>
<feature type="transmembrane region" description="Helical" evidence="3">
    <location>
        <begin position="34"/>
        <end position="55"/>
    </location>
</feature>
<dbReference type="EMBL" id="PFTB01000028">
    <property type="protein sequence ID" value="PJB99534.1"/>
    <property type="molecule type" value="Genomic_DNA"/>
</dbReference>
<evidence type="ECO:0000256" key="2">
    <source>
        <dbReference type="ARBA" id="ARBA00022840"/>
    </source>
</evidence>
<proteinExistence type="predicted"/>
<protein>
    <recommendedName>
        <fullName evidence="4">Clp ATPase C-terminal domain-containing protein</fullName>
    </recommendedName>
</protein>
<accession>A0A2M8DN45</accession>
<name>A0A2M8DN45_9BACT</name>
<dbReference type="InterPro" id="IPR019489">
    <property type="entry name" value="Clp_ATPase_C"/>
</dbReference>
<dbReference type="Pfam" id="PF10431">
    <property type="entry name" value="ClpB_D2-small"/>
    <property type="match status" value="1"/>
</dbReference>
<keyword evidence="3" id="KW-0472">Membrane</keyword>
<keyword evidence="2" id="KW-0067">ATP-binding</keyword>
<keyword evidence="3" id="KW-0812">Transmembrane</keyword>
<organism evidence="5 6">
    <name type="scientific">Candidatus Nealsonbacteria bacterium CG_4_9_14_0_8_um_filter_35_12</name>
    <dbReference type="NCBI Taxonomy" id="1974692"/>
    <lineage>
        <taxon>Bacteria</taxon>
        <taxon>Candidatus Nealsoniibacteriota</taxon>
    </lineage>
</organism>
<dbReference type="Proteomes" id="UP000228875">
    <property type="component" value="Unassembled WGS sequence"/>
</dbReference>
<dbReference type="Gene3D" id="1.10.8.60">
    <property type="match status" value="1"/>
</dbReference>
<evidence type="ECO:0000313" key="5">
    <source>
        <dbReference type="EMBL" id="PJB99534.1"/>
    </source>
</evidence>
<keyword evidence="1" id="KW-0547">Nucleotide-binding</keyword>
<feature type="domain" description="Clp ATPase C-terminal" evidence="4">
    <location>
        <begin position="138"/>
        <end position="227"/>
    </location>
</feature>
<evidence type="ECO:0000256" key="1">
    <source>
        <dbReference type="ARBA" id="ARBA00022741"/>
    </source>
</evidence>
<dbReference type="GO" id="GO:0005524">
    <property type="term" value="F:ATP binding"/>
    <property type="evidence" value="ECO:0007669"/>
    <property type="project" value="UniProtKB-KW"/>
</dbReference>
<evidence type="ECO:0000313" key="6">
    <source>
        <dbReference type="Proteomes" id="UP000228875"/>
    </source>
</evidence>
<keyword evidence="3" id="KW-1133">Transmembrane helix</keyword>
<dbReference type="SMART" id="SM01086">
    <property type="entry name" value="ClpB_D2-small"/>
    <property type="match status" value="1"/>
</dbReference>
<dbReference type="AlphaFoldDB" id="A0A2M8DN45"/>
<evidence type="ECO:0000256" key="3">
    <source>
        <dbReference type="SAM" id="Phobius"/>
    </source>
</evidence>
<comment type="caution">
    <text evidence="5">The sequence shown here is derived from an EMBL/GenBank/DDBJ whole genome shotgun (WGS) entry which is preliminary data.</text>
</comment>
<evidence type="ECO:0000259" key="4">
    <source>
        <dbReference type="SMART" id="SM01086"/>
    </source>
</evidence>
<reference evidence="6" key="1">
    <citation type="submission" date="2017-09" db="EMBL/GenBank/DDBJ databases">
        <title>Depth-based differentiation of microbial function through sediment-hosted aquifers and enrichment of novel symbionts in the deep terrestrial subsurface.</title>
        <authorList>
            <person name="Probst A.J."/>
            <person name="Ladd B."/>
            <person name="Jarett J.K."/>
            <person name="Geller-Mcgrath D.E."/>
            <person name="Sieber C.M.K."/>
            <person name="Emerson J.B."/>
            <person name="Anantharaman K."/>
            <person name="Thomas B.C."/>
            <person name="Malmstrom R."/>
            <person name="Stieglmeier M."/>
            <person name="Klingl A."/>
            <person name="Woyke T."/>
            <person name="Ryan C.M."/>
            <person name="Banfield J.F."/>
        </authorList>
    </citation>
    <scope>NUCLEOTIDE SEQUENCE [LARGE SCALE GENOMIC DNA]</scope>
</reference>